<proteinExistence type="predicted"/>
<dbReference type="Gene3D" id="3.90.320.10">
    <property type="match status" value="1"/>
</dbReference>
<dbReference type="KEGG" id="gfe:Gferi_21635"/>
<evidence type="ECO:0000259" key="8">
    <source>
        <dbReference type="Pfam" id="PF12705"/>
    </source>
</evidence>
<organism evidence="9 10">
    <name type="scientific">Geosporobacter ferrireducens</name>
    <dbReference type="NCBI Taxonomy" id="1424294"/>
    <lineage>
        <taxon>Bacteria</taxon>
        <taxon>Bacillati</taxon>
        <taxon>Bacillota</taxon>
        <taxon>Clostridia</taxon>
        <taxon>Peptostreptococcales</taxon>
        <taxon>Thermotaleaceae</taxon>
        <taxon>Geosporobacter</taxon>
    </lineage>
</organism>
<dbReference type="GO" id="GO:0003677">
    <property type="term" value="F:DNA binding"/>
    <property type="evidence" value="ECO:0007669"/>
    <property type="project" value="UniProtKB-KW"/>
</dbReference>
<accession>A0A1D8GLW1</accession>
<dbReference type="STRING" id="1424294.Gferi_21635"/>
<evidence type="ECO:0000256" key="6">
    <source>
        <dbReference type="ARBA" id="ARBA00023125"/>
    </source>
</evidence>
<evidence type="ECO:0000313" key="10">
    <source>
        <dbReference type="Proteomes" id="UP000095743"/>
    </source>
</evidence>
<dbReference type="AlphaFoldDB" id="A0A1D8GLW1"/>
<keyword evidence="5" id="KW-0067">ATP-binding</keyword>
<dbReference type="GO" id="GO:0006281">
    <property type="term" value="P:DNA repair"/>
    <property type="evidence" value="ECO:0007669"/>
    <property type="project" value="UniProtKB-KW"/>
</dbReference>
<evidence type="ECO:0000256" key="7">
    <source>
        <dbReference type="ARBA" id="ARBA00023204"/>
    </source>
</evidence>
<dbReference type="GO" id="GO:0004386">
    <property type="term" value="F:helicase activity"/>
    <property type="evidence" value="ECO:0007669"/>
    <property type="project" value="UniProtKB-KW"/>
</dbReference>
<keyword evidence="3" id="KW-0378">Hydrolase</keyword>
<keyword evidence="2" id="KW-0227">DNA damage</keyword>
<dbReference type="InterPro" id="IPR038726">
    <property type="entry name" value="PDDEXK_AddAB-type"/>
</dbReference>
<keyword evidence="4" id="KW-0347">Helicase</keyword>
<name>A0A1D8GLW1_9FIRM</name>
<keyword evidence="7" id="KW-0234">DNA repair</keyword>
<keyword evidence="6" id="KW-0238">DNA-binding</keyword>
<evidence type="ECO:0000256" key="5">
    <source>
        <dbReference type="ARBA" id="ARBA00022840"/>
    </source>
</evidence>
<keyword evidence="1" id="KW-0547">Nucleotide-binding</keyword>
<evidence type="ECO:0000256" key="2">
    <source>
        <dbReference type="ARBA" id="ARBA00022763"/>
    </source>
</evidence>
<sequence>MNPHVIPDMPIKPLKRISPSKYFAVDPCILREAWAANHINELLPVIPTVRVGIIAHRILELTIKGRIRNHQDIDEIWKDGIKKFELEMHENWMEKHLVPLARNAWNYEVKKQKCILLAQNFFTNTEKASGKGQKYEAEIWLETPDGKVGGKIDAIKQLGNDIQLIDYKTGKVFDKNQEGKVIKFEYQKQLKLYAAMYYMNRGKWPTCLTIVELSQKEHDIPFHRDECMELLNDAVIRLEAIKQKISGINYIDEIAYPSPQNCKYCYYWPGCAMYWEHKQDSDKWPADCHGIVKEKRILGNGTLLLVLGRQEGDVVVSGLSMDRHGILKDDIREIYLYNLERTPVPGYFKQGILTTCYKSCK</sequence>
<dbReference type="InterPro" id="IPR011335">
    <property type="entry name" value="Restrct_endonuc-II-like"/>
</dbReference>
<evidence type="ECO:0000256" key="3">
    <source>
        <dbReference type="ARBA" id="ARBA00022801"/>
    </source>
</evidence>
<dbReference type="Proteomes" id="UP000095743">
    <property type="component" value="Chromosome"/>
</dbReference>
<feature type="domain" description="PD-(D/E)XK endonuclease-like" evidence="8">
    <location>
        <begin position="17"/>
        <end position="271"/>
    </location>
</feature>
<protein>
    <recommendedName>
        <fullName evidence="8">PD-(D/E)XK endonuclease-like domain-containing protein</fullName>
    </recommendedName>
</protein>
<dbReference type="RefSeq" id="WP_069980219.1">
    <property type="nucleotide sequence ID" value="NZ_CP017269.1"/>
</dbReference>
<dbReference type="GO" id="GO:0016787">
    <property type="term" value="F:hydrolase activity"/>
    <property type="evidence" value="ECO:0007669"/>
    <property type="project" value="UniProtKB-KW"/>
</dbReference>
<dbReference type="Pfam" id="PF12705">
    <property type="entry name" value="PDDEXK_1"/>
    <property type="match status" value="1"/>
</dbReference>
<evidence type="ECO:0000313" key="9">
    <source>
        <dbReference type="EMBL" id="AOT71907.1"/>
    </source>
</evidence>
<evidence type="ECO:0000256" key="4">
    <source>
        <dbReference type="ARBA" id="ARBA00022806"/>
    </source>
</evidence>
<dbReference type="GO" id="GO:0005524">
    <property type="term" value="F:ATP binding"/>
    <property type="evidence" value="ECO:0007669"/>
    <property type="project" value="UniProtKB-KW"/>
</dbReference>
<dbReference type="InterPro" id="IPR011604">
    <property type="entry name" value="PDDEXK-like_dom_sf"/>
</dbReference>
<dbReference type="EMBL" id="CP017269">
    <property type="protein sequence ID" value="AOT71907.1"/>
    <property type="molecule type" value="Genomic_DNA"/>
</dbReference>
<gene>
    <name evidence="9" type="ORF">Gferi_21635</name>
</gene>
<dbReference type="SUPFAM" id="SSF52980">
    <property type="entry name" value="Restriction endonuclease-like"/>
    <property type="match status" value="1"/>
</dbReference>
<evidence type="ECO:0000256" key="1">
    <source>
        <dbReference type="ARBA" id="ARBA00022741"/>
    </source>
</evidence>
<keyword evidence="10" id="KW-1185">Reference proteome</keyword>
<reference evidence="9 10" key="1">
    <citation type="submission" date="2016-09" db="EMBL/GenBank/DDBJ databases">
        <title>Genomic analysis reveals versatility of anaerobic energy metabolism of Geosporobacter ferrireducens IRF9 of phylum Firmicutes.</title>
        <authorList>
            <person name="Kim S.-J."/>
        </authorList>
    </citation>
    <scope>NUCLEOTIDE SEQUENCE [LARGE SCALE GENOMIC DNA]</scope>
    <source>
        <strain evidence="9 10">IRF9</strain>
    </source>
</reference>